<accession>A0ACB6QJ46</accession>
<evidence type="ECO:0000313" key="1">
    <source>
        <dbReference type="EMBL" id="KAF2466920.1"/>
    </source>
</evidence>
<dbReference type="EMBL" id="MU003522">
    <property type="protein sequence ID" value="KAF2466920.1"/>
    <property type="molecule type" value="Genomic_DNA"/>
</dbReference>
<comment type="caution">
    <text evidence="1">The sequence shown here is derived from an EMBL/GenBank/DDBJ whole genome shotgun (WGS) entry which is preliminary data.</text>
</comment>
<proteinExistence type="predicted"/>
<keyword evidence="2" id="KW-1185">Reference proteome</keyword>
<name>A0ACB6QJ46_9PLEO</name>
<reference evidence="1" key="1">
    <citation type="journal article" date="2020" name="Stud. Mycol.">
        <title>101 Dothideomycetes genomes: a test case for predicting lifestyles and emergence of pathogens.</title>
        <authorList>
            <person name="Haridas S."/>
            <person name="Albert R."/>
            <person name="Binder M."/>
            <person name="Bloem J."/>
            <person name="Labutti K."/>
            <person name="Salamov A."/>
            <person name="Andreopoulos B."/>
            <person name="Baker S."/>
            <person name="Barry K."/>
            <person name="Bills G."/>
            <person name="Bluhm B."/>
            <person name="Cannon C."/>
            <person name="Castanera R."/>
            <person name="Culley D."/>
            <person name="Daum C."/>
            <person name="Ezra D."/>
            <person name="Gonzalez J."/>
            <person name="Henrissat B."/>
            <person name="Kuo A."/>
            <person name="Liang C."/>
            <person name="Lipzen A."/>
            <person name="Lutzoni F."/>
            <person name="Magnuson J."/>
            <person name="Mondo S."/>
            <person name="Nolan M."/>
            <person name="Ohm R."/>
            <person name="Pangilinan J."/>
            <person name="Park H.-J."/>
            <person name="Ramirez L."/>
            <person name="Alfaro M."/>
            <person name="Sun H."/>
            <person name="Tritt A."/>
            <person name="Yoshinaga Y."/>
            <person name="Zwiers L.-H."/>
            <person name="Turgeon B."/>
            <person name="Goodwin S."/>
            <person name="Spatafora J."/>
            <person name="Crous P."/>
            <person name="Grigoriev I."/>
        </authorList>
    </citation>
    <scope>NUCLEOTIDE SEQUENCE</scope>
    <source>
        <strain evidence="1">ATCC 200398</strain>
    </source>
</reference>
<evidence type="ECO:0000313" key="2">
    <source>
        <dbReference type="Proteomes" id="UP000799755"/>
    </source>
</evidence>
<sequence length="103" mass="11040">MPLEGGTYCTGSRHMPPDHAEEASTATGSRRTPQSQPATLYNSLLFESHRTNGRTNTRPAPPTPPPQTTAVRTQLAPPPDSCTNKQPAPALELTCYSAQQLAL</sequence>
<organism evidence="1 2">
    <name type="scientific">Lindgomyces ingoldianus</name>
    <dbReference type="NCBI Taxonomy" id="673940"/>
    <lineage>
        <taxon>Eukaryota</taxon>
        <taxon>Fungi</taxon>
        <taxon>Dikarya</taxon>
        <taxon>Ascomycota</taxon>
        <taxon>Pezizomycotina</taxon>
        <taxon>Dothideomycetes</taxon>
        <taxon>Pleosporomycetidae</taxon>
        <taxon>Pleosporales</taxon>
        <taxon>Lindgomycetaceae</taxon>
        <taxon>Lindgomyces</taxon>
    </lineage>
</organism>
<dbReference type="Proteomes" id="UP000799755">
    <property type="component" value="Unassembled WGS sequence"/>
</dbReference>
<gene>
    <name evidence="1" type="ORF">BDR25DRAFT_358977</name>
</gene>
<protein>
    <submittedName>
        <fullName evidence="1">Uncharacterized protein</fullName>
    </submittedName>
</protein>